<dbReference type="GO" id="GO:0004719">
    <property type="term" value="F:protein-L-isoaspartate (D-aspartate) O-methyltransferase activity"/>
    <property type="evidence" value="ECO:0007669"/>
    <property type="project" value="UniProtKB-EC"/>
</dbReference>
<comment type="caution">
    <text evidence="12">The sequence shown here is derived from an EMBL/GenBank/DDBJ whole genome shotgun (WGS) entry which is preliminary data.</text>
</comment>
<keyword evidence="8" id="KW-0949">S-adenosyl-L-methionine</keyword>
<evidence type="ECO:0000256" key="3">
    <source>
        <dbReference type="ARBA" id="ARBA00011890"/>
    </source>
</evidence>
<dbReference type="PANTHER" id="PTHR11579:SF0">
    <property type="entry name" value="PROTEIN-L-ISOASPARTATE(D-ASPARTATE) O-METHYLTRANSFERASE"/>
    <property type="match status" value="1"/>
</dbReference>
<evidence type="ECO:0000256" key="1">
    <source>
        <dbReference type="ARBA" id="ARBA00004496"/>
    </source>
</evidence>
<evidence type="ECO:0000256" key="8">
    <source>
        <dbReference type="ARBA" id="ARBA00022691"/>
    </source>
</evidence>
<evidence type="ECO:0000313" key="13">
    <source>
        <dbReference type="Proteomes" id="UP000578077"/>
    </source>
</evidence>
<dbReference type="PANTHER" id="PTHR11579">
    <property type="entry name" value="PROTEIN-L-ISOASPARTATE O-METHYLTRANSFERASE"/>
    <property type="match status" value="1"/>
</dbReference>
<dbReference type="SUPFAM" id="SSF53335">
    <property type="entry name" value="S-adenosyl-L-methionine-dependent methyltransferases"/>
    <property type="match status" value="1"/>
</dbReference>
<evidence type="ECO:0000256" key="11">
    <source>
        <dbReference type="ARBA" id="ARBA00031350"/>
    </source>
</evidence>
<name>A0A841E442_9ACTN</name>
<dbReference type="Pfam" id="PF01135">
    <property type="entry name" value="PCMT"/>
    <property type="match status" value="1"/>
</dbReference>
<dbReference type="AlphaFoldDB" id="A0A841E442"/>
<dbReference type="RefSeq" id="WP_246463618.1">
    <property type="nucleotide sequence ID" value="NZ_BAABKT010000024.1"/>
</dbReference>
<evidence type="ECO:0000256" key="10">
    <source>
        <dbReference type="ARBA" id="ARBA00031323"/>
    </source>
</evidence>
<evidence type="ECO:0000256" key="4">
    <source>
        <dbReference type="ARBA" id="ARBA00013346"/>
    </source>
</evidence>
<dbReference type="EMBL" id="JACHLY010000001">
    <property type="protein sequence ID" value="MBB5998617.1"/>
    <property type="molecule type" value="Genomic_DNA"/>
</dbReference>
<gene>
    <name evidence="12" type="ORF">HNR25_002368</name>
</gene>
<dbReference type="Proteomes" id="UP000578077">
    <property type="component" value="Unassembled WGS sequence"/>
</dbReference>
<accession>A0A841E442</accession>
<reference evidence="12 13" key="1">
    <citation type="submission" date="2020-08" db="EMBL/GenBank/DDBJ databases">
        <title>Sequencing the genomes of 1000 actinobacteria strains.</title>
        <authorList>
            <person name="Klenk H.-P."/>
        </authorList>
    </citation>
    <scope>NUCLEOTIDE SEQUENCE [LARGE SCALE GENOMIC DNA]</scope>
    <source>
        <strain evidence="12 13">DSM 44593</strain>
    </source>
</reference>
<evidence type="ECO:0000313" key="12">
    <source>
        <dbReference type="EMBL" id="MBB5998617.1"/>
    </source>
</evidence>
<dbReference type="Gene3D" id="3.40.50.150">
    <property type="entry name" value="Vaccinia Virus protein VP39"/>
    <property type="match status" value="1"/>
</dbReference>
<dbReference type="CDD" id="cd02440">
    <property type="entry name" value="AdoMet_MTases"/>
    <property type="match status" value="1"/>
</dbReference>
<evidence type="ECO:0000256" key="2">
    <source>
        <dbReference type="ARBA" id="ARBA00005369"/>
    </source>
</evidence>
<evidence type="ECO:0000256" key="5">
    <source>
        <dbReference type="ARBA" id="ARBA00022490"/>
    </source>
</evidence>
<evidence type="ECO:0000256" key="6">
    <source>
        <dbReference type="ARBA" id="ARBA00022603"/>
    </source>
</evidence>
<dbReference type="GO" id="GO:0032259">
    <property type="term" value="P:methylation"/>
    <property type="evidence" value="ECO:0007669"/>
    <property type="project" value="UniProtKB-KW"/>
</dbReference>
<keyword evidence="13" id="KW-1185">Reference proteome</keyword>
<keyword evidence="6 12" id="KW-0489">Methyltransferase</keyword>
<sequence length="383" mass="40472">MEVKGGGDVPPMQGNRQAVTAIRRAFAAVDRARFIPDRIWPVALGPPLDRTDNPQEWADLVYSDESIVTQVDDGRSGGIGRPSSSSSSPAVMAEMLEALDARPGDRVLEIGTGTGYNAAVLTELVGGSGSVTTSEVDPVVADRARANLNTVDALAAVVTGDGQHGYAPGAPYDRVIATCSVTRIPSPWIAQAAEGAVIVAPWKPSAELPGGFLTRLTVEDGVAAGRFVGHTSFMMLRAHRWQGGAPHDLDGAPDVATRFKGDPREVVLDEDTGPALALTVPGWRGGIRVYEPGGDQYVWLSATTGPSWARLHGDGRVEQGGPRRLWDELIEAHRRWVGDDRPGVTDYGLSVDAAGAHRVWLGTPHGPSWTHRGRVALGGDGVA</sequence>
<dbReference type="InterPro" id="IPR029063">
    <property type="entry name" value="SAM-dependent_MTases_sf"/>
</dbReference>
<protein>
    <recommendedName>
        <fullName evidence="4">Protein-L-isoaspartate O-methyltransferase</fullName>
        <ecNumber evidence="3">2.1.1.77</ecNumber>
    </recommendedName>
    <alternativeName>
        <fullName evidence="11">L-isoaspartyl protein carboxyl methyltransferase</fullName>
    </alternativeName>
    <alternativeName>
        <fullName evidence="9">Protein L-isoaspartyl methyltransferase</fullName>
    </alternativeName>
    <alternativeName>
        <fullName evidence="10">Protein-beta-aspartate methyltransferase</fullName>
    </alternativeName>
</protein>
<dbReference type="EC" id="2.1.1.77" evidence="3"/>
<keyword evidence="7 12" id="KW-0808">Transferase</keyword>
<dbReference type="InterPro" id="IPR000682">
    <property type="entry name" value="PCMT"/>
</dbReference>
<keyword evidence="5" id="KW-0963">Cytoplasm</keyword>
<organism evidence="12 13">
    <name type="scientific">Streptomonospora salina</name>
    <dbReference type="NCBI Taxonomy" id="104205"/>
    <lineage>
        <taxon>Bacteria</taxon>
        <taxon>Bacillati</taxon>
        <taxon>Actinomycetota</taxon>
        <taxon>Actinomycetes</taxon>
        <taxon>Streptosporangiales</taxon>
        <taxon>Nocardiopsidaceae</taxon>
        <taxon>Streptomonospora</taxon>
    </lineage>
</organism>
<comment type="similarity">
    <text evidence="2">Belongs to the methyltransferase superfamily. L-isoaspartyl/D-aspartyl protein methyltransferase family.</text>
</comment>
<dbReference type="GO" id="GO:0005737">
    <property type="term" value="C:cytoplasm"/>
    <property type="evidence" value="ECO:0007669"/>
    <property type="project" value="UniProtKB-SubCell"/>
</dbReference>
<evidence type="ECO:0000256" key="9">
    <source>
        <dbReference type="ARBA" id="ARBA00030757"/>
    </source>
</evidence>
<proteinExistence type="inferred from homology"/>
<comment type="subcellular location">
    <subcellularLocation>
        <location evidence="1">Cytoplasm</location>
    </subcellularLocation>
</comment>
<evidence type="ECO:0000256" key="7">
    <source>
        <dbReference type="ARBA" id="ARBA00022679"/>
    </source>
</evidence>